<sequence>MWFAKISLGRLFMLRFASDFKQSLVYAKFYLHNPKNRLKILRPNFLCSNLALYSVKFANFYFKFWRLQ</sequence>
<proteinExistence type="predicted"/>
<protein>
    <submittedName>
        <fullName evidence="1">Uncharacterized protein</fullName>
    </submittedName>
</protein>
<dbReference type="PATRIC" id="fig|1244083.3.peg.2076"/>
<reference evidence="1 2" key="1">
    <citation type="journal article" date="2013" name="Genome Announc.">
        <title>Genome Sequence of Campylobacter showae UNSWCD, Isolated from a Patient with Crohn's Disease.</title>
        <authorList>
            <person name="Tay A.P."/>
            <person name="Kaakoush N.O."/>
            <person name="Deshpande N.P."/>
            <person name="Chen Z."/>
            <person name="Mitchell H."/>
            <person name="Wilkins M.R."/>
        </authorList>
    </citation>
    <scope>NUCLEOTIDE SEQUENCE [LARGE SCALE GENOMIC DNA]</scope>
    <source>
        <strain evidence="1 2">CSUNSWCD</strain>
    </source>
</reference>
<evidence type="ECO:0000313" key="2">
    <source>
        <dbReference type="Proteomes" id="UP000011939"/>
    </source>
</evidence>
<evidence type="ECO:0000313" key="1">
    <source>
        <dbReference type="EMBL" id="EKU10506.1"/>
    </source>
</evidence>
<comment type="caution">
    <text evidence="1">The sequence shown here is derived from an EMBL/GenBank/DDBJ whole genome shotgun (WGS) entry which is preliminary data.</text>
</comment>
<accession>M5IPA4</accession>
<dbReference type="AlphaFoldDB" id="M5IPA4"/>
<dbReference type="Proteomes" id="UP000011939">
    <property type="component" value="Unassembled WGS sequence"/>
</dbReference>
<gene>
    <name evidence="1" type="ORF">CSUNSWCD_832</name>
</gene>
<dbReference type="EMBL" id="AMZQ01000012">
    <property type="protein sequence ID" value="EKU10506.1"/>
    <property type="molecule type" value="Genomic_DNA"/>
</dbReference>
<organism evidence="1 2">
    <name type="scientific">Campylobacter showae CSUNSWCD</name>
    <dbReference type="NCBI Taxonomy" id="1244083"/>
    <lineage>
        <taxon>Bacteria</taxon>
        <taxon>Pseudomonadati</taxon>
        <taxon>Campylobacterota</taxon>
        <taxon>Epsilonproteobacteria</taxon>
        <taxon>Campylobacterales</taxon>
        <taxon>Campylobacteraceae</taxon>
        <taxon>Campylobacter</taxon>
    </lineage>
</organism>
<dbReference type="STRING" id="1244083.CSUNSWCD_832"/>
<name>M5IPA4_9BACT</name>